<name>A0AAV7FBG1_ARIFI</name>
<dbReference type="GO" id="GO:0007010">
    <property type="term" value="P:cytoskeleton organization"/>
    <property type="evidence" value="ECO:0007669"/>
    <property type="project" value="TreeGrafter"/>
</dbReference>
<keyword evidence="9" id="KW-1185">Reference proteome</keyword>
<dbReference type="InterPro" id="IPR019775">
    <property type="entry name" value="WD40_repeat_CS"/>
</dbReference>
<feature type="region of interest" description="Disordered" evidence="6">
    <location>
        <begin position="910"/>
        <end position="933"/>
    </location>
</feature>
<feature type="compositionally biased region" description="Acidic residues" evidence="6">
    <location>
        <begin position="782"/>
        <end position="791"/>
    </location>
</feature>
<dbReference type="InterPro" id="IPR052060">
    <property type="entry name" value="Bromo_WD_repeat"/>
</dbReference>
<dbReference type="Pfam" id="PF00439">
    <property type="entry name" value="Bromodomain"/>
    <property type="match status" value="1"/>
</dbReference>
<dbReference type="FunFam" id="2.130.10.10:FF:000403">
    <property type="entry name" value="PH-interacting protein isoform X1"/>
    <property type="match status" value="1"/>
</dbReference>
<feature type="compositionally biased region" description="Low complexity" evidence="6">
    <location>
        <begin position="535"/>
        <end position="544"/>
    </location>
</feature>
<feature type="region of interest" description="Disordered" evidence="6">
    <location>
        <begin position="1606"/>
        <end position="1626"/>
    </location>
</feature>
<feature type="repeat" description="WD" evidence="5">
    <location>
        <begin position="328"/>
        <end position="372"/>
    </location>
</feature>
<dbReference type="PROSITE" id="PS50294">
    <property type="entry name" value="WD_REPEATS_REGION"/>
    <property type="match status" value="3"/>
</dbReference>
<dbReference type="FunFam" id="2.130.10.10:FF:000440">
    <property type="entry name" value="Bromodomain and WD repeat-containing protein"/>
    <property type="match status" value="1"/>
</dbReference>
<organism evidence="8 9">
    <name type="scientific">Aristolochia fimbriata</name>
    <name type="common">White veined hardy Dutchman's pipe vine</name>
    <dbReference type="NCBI Taxonomy" id="158543"/>
    <lineage>
        <taxon>Eukaryota</taxon>
        <taxon>Viridiplantae</taxon>
        <taxon>Streptophyta</taxon>
        <taxon>Embryophyta</taxon>
        <taxon>Tracheophyta</taxon>
        <taxon>Spermatophyta</taxon>
        <taxon>Magnoliopsida</taxon>
        <taxon>Magnoliidae</taxon>
        <taxon>Piperales</taxon>
        <taxon>Aristolochiaceae</taxon>
        <taxon>Aristolochia</taxon>
    </lineage>
</organism>
<dbReference type="InterPro" id="IPR057452">
    <property type="entry name" value="BRWD/PHIP_N"/>
</dbReference>
<evidence type="ECO:0000256" key="5">
    <source>
        <dbReference type="PROSITE-ProRule" id="PRU00221"/>
    </source>
</evidence>
<feature type="region of interest" description="Disordered" evidence="6">
    <location>
        <begin position="782"/>
        <end position="898"/>
    </location>
</feature>
<dbReference type="CDD" id="cd05529">
    <property type="entry name" value="Bromo_WDR9_I_like"/>
    <property type="match status" value="1"/>
</dbReference>
<evidence type="ECO:0000256" key="3">
    <source>
        <dbReference type="ARBA" id="ARBA00023117"/>
    </source>
</evidence>
<feature type="compositionally biased region" description="Acidic residues" evidence="6">
    <location>
        <begin position="916"/>
        <end position="930"/>
    </location>
</feature>
<evidence type="ECO:0000313" key="8">
    <source>
        <dbReference type="EMBL" id="KAG9457899.1"/>
    </source>
</evidence>
<feature type="repeat" description="WD" evidence="5">
    <location>
        <begin position="286"/>
        <end position="327"/>
    </location>
</feature>
<feature type="region of interest" description="Disordered" evidence="6">
    <location>
        <begin position="992"/>
        <end position="1015"/>
    </location>
</feature>
<evidence type="ECO:0000313" key="9">
    <source>
        <dbReference type="Proteomes" id="UP000825729"/>
    </source>
</evidence>
<proteinExistence type="predicted"/>
<dbReference type="Gene3D" id="1.20.920.10">
    <property type="entry name" value="Bromodomain-like"/>
    <property type="match status" value="1"/>
</dbReference>
<keyword evidence="3 4" id="KW-0103">Bromodomain</keyword>
<keyword evidence="2" id="KW-0677">Repeat</keyword>
<feature type="compositionally biased region" description="Basic residues" evidence="6">
    <location>
        <begin position="870"/>
        <end position="898"/>
    </location>
</feature>
<dbReference type="CDD" id="cd00200">
    <property type="entry name" value="WD40"/>
    <property type="match status" value="1"/>
</dbReference>
<gene>
    <name evidence="8" type="ORF">H6P81_002407</name>
</gene>
<dbReference type="SUPFAM" id="SSF47370">
    <property type="entry name" value="Bromodomain"/>
    <property type="match status" value="1"/>
</dbReference>
<dbReference type="InterPro" id="IPR001487">
    <property type="entry name" value="Bromodomain"/>
</dbReference>
<feature type="compositionally biased region" description="Pro residues" evidence="6">
    <location>
        <begin position="522"/>
        <end position="534"/>
    </location>
</feature>
<reference evidence="8 9" key="1">
    <citation type="submission" date="2021-07" db="EMBL/GenBank/DDBJ databases">
        <title>The Aristolochia fimbriata genome: insights into angiosperm evolution, floral development and chemical biosynthesis.</title>
        <authorList>
            <person name="Jiao Y."/>
        </authorList>
    </citation>
    <scope>NUCLEOTIDE SEQUENCE [LARGE SCALE GENOMIC DNA]</scope>
    <source>
        <strain evidence="8">IBCAS-2021</strain>
        <tissue evidence="8">Leaf</tissue>
    </source>
</reference>
<dbReference type="SUPFAM" id="SSF50978">
    <property type="entry name" value="WD40 repeat-like"/>
    <property type="match status" value="1"/>
</dbReference>
<evidence type="ECO:0000259" key="7">
    <source>
        <dbReference type="PROSITE" id="PS50014"/>
    </source>
</evidence>
<dbReference type="InterPro" id="IPR001680">
    <property type="entry name" value="WD40_rpt"/>
</dbReference>
<feature type="region of interest" description="Disordered" evidence="6">
    <location>
        <begin position="519"/>
        <end position="544"/>
    </location>
</feature>
<dbReference type="GO" id="GO:0008360">
    <property type="term" value="P:regulation of cell shape"/>
    <property type="evidence" value="ECO:0007669"/>
    <property type="project" value="TreeGrafter"/>
</dbReference>
<dbReference type="Proteomes" id="UP000825729">
    <property type="component" value="Unassembled WGS sequence"/>
</dbReference>
<dbReference type="PANTHER" id="PTHR16266:SF17">
    <property type="entry name" value="BRWD3"/>
    <property type="match status" value="1"/>
</dbReference>
<dbReference type="GO" id="GO:0006357">
    <property type="term" value="P:regulation of transcription by RNA polymerase II"/>
    <property type="evidence" value="ECO:0007669"/>
    <property type="project" value="TreeGrafter"/>
</dbReference>
<dbReference type="PROSITE" id="PS50014">
    <property type="entry name" value="BROMODOMAIN_2"/>
    <property type="match status" value="1"/>
</dbReference>
<comment type="caution">
    <text evidence="8">The sequence shown here is derived from an EMBL/GenBank/DDBJ whole genome shotgun (WGS) entry which is preliminary data.</text>
</comment>
<feature type="repeat" description="WD" evidence="5">
    <location>
        <begin position="244"/>
        <end position="285"/>
    </location>
</feature>
<evidence type="ECO:0000256" key="6">
    <source>
        <dbReference type="SAM" id="MobiDB-lite"/>
    </source>
</evidence>
<evidence type="ECO:0000256" key="1">
    <source>
        <dbReference type="ARBA" id="ARBA00022574"/>
    </source>
</evidence>
<dbReference type="FunFam" id="1.20.920.10:FF:000058">
    <property type="entry name" value="WD40/YVTN repeat-like-containing domain"/>
    <property type="match status" value="1"/>
</dbReference>
<protein>
    <recommendedName>
        <fullName evidence="7">Bromo domain-containing protein</fullName>
    </recommendedName>
</protein>
<keyword evidence="1 5" id="KW-0853">WD repeat</keyword>
<dbReference type="GO" id="GO:0005634">
    <property type="term" value="C:nucleus"/>
    <property type="evidence" value="ECO:0007669"/>
    <property type="project" value="TreeGrafter"/>
</dbReference>
<dbReference type="PROSITE" id="PS00678">
    <property type="entry name" value="WD_REPEATS_1"/>
    <property type="match status" value="2"/>
</dbReference>
<evidence type="ECO:0000256" key="2">
    <source>
        <dbReference type="ARBA" id="ARBA00022737"/>
    </source>
</evidence>
<dbReference type="InterPro" id="IPR036322">
    <property type="entry name" value="WD40_repeat_dom_sf"/>
</dbReference>
<dbReference type="PANTHER" id="PTHR16266">
    <property type="entry name" value="WD REPEAT DOMAIN 9"/>
    <property type="match status" value="1"/>
</dbReference>
<dbReference type="Gene3D" id="2.130.10.10">
    <property type="entry name" value="YVTN repeat-like/Quinoprotein amine dehydrogenase"/>
    <property type="match status" value="2"/>
</dbReference>
<dbReference type="Pfam" id="PF25313">
    <property type="entry name" value="BRWD_AD"/>
    <property type="match status" value="1"/>
</dbReference>
<feature type="region of interest" description="Disordered" evidence="6">
    <location>
        <begin position="1215"/>
        <end position="1236"/>
    </location>
</feature>
<dbReference type="InterPro" id="IPR036427">
    <property type="entry name" value="Bromodomain-like_sf"/>
</dbReference>
<accession>A0AAV7FBG1</accession>
<sequence>MASRKCSASNDAPSVSPLNFLRNTEDKAQLALPEAVADSPMEADVDIDLREIYFLIMHFLSAGPCRRTYGQFWNELLEHQLLPRRYHAWYSRNGVPSGDENDNGFSFPLGYNKLVERYPHIGKDHLIKLLKQLMVNTAPPLRGVVGGTVVGGNTPSAADVPTLLGSGSFSLLESDRIKEDSKGNQLPRYLRWPHMQANQVHGLSLREIGGGFTKHHRAPSIRAACYAIAKPSTMVQKMQITKKMRGHQNAVYCAIFDRTGRYVITGSDDRLVKIWSMETAFCLSSCRGHEGDITDLAVSLNNALVASASNDCIIRVWRLPDGVPISVLRGHTGAVTAIAFSPRPAAVYQLLSSSDDGTCRIWDARNSQSKPRIYIPKPPENVAGKNNDSAPSTSQVGCQILCCAFNATGIVFVTGSSDTYARVWSALKSNQEDSDQPNYEMDLLSGHENDVNYVQFSGCSVPSRSSFSDIAKEDLPKFKNSWFTLDNIVTCSRDGSAIIWIPRSRRSHGKVGRWTRAYHLKVPPPPMPPQPPRGGPRQRNQPTPRGVNMIVWSLDNRFVLAAIMDCRICVWNAVDGSLVHSLTGHRESTYVLDVHPFNPRIAMSAGYDGKTILWDIWEGTPVCTYETGPFKLVDGRFSPDGTSIVVSDEVGQIYIFATGQGESQKDAKYDQFFLGDYRPLIQDSQGNVLDQETQLAPHRRNLQDLLCDSSMIPYPEPYQNMYQQRRLGALGIEWRPPSVKFAVGPGENAHLQNYQLMPFVDPERWNDPLPEQFVEMDWEQENEIQSDDTDSEYNVTDECSSEGEVESFSTAASGDTEGSAEDSELDHESKDSLRRSKRKKLKAEVEFMTSSGRRVRRRNLDECSGSLSRMNRKKKSRSGKSVSKKRSSTSKSSRPRRLAARNALNLFSRITGTSTDGDDDVVSAENDSSDSESLMLDSNIISNESDRLVQHGKNESVEEFDSMVRPAELSEPRAGNKRRLVLKLPVRDARKLAAPGSLEQGESSSRGASDPANQDLPYLNHHEVGQCTTGMEPSGNNISAKEQFDGFEDHVNLSVGFKEDRMKWGEVKARTSKRLRLGDDHNNINNNDSESTINGHFKPVDGHGSKLAQSVNELHQDQHDSKPYGNGKCEEIAIEHDHKPFVVEVTPSDQFGRNGYQDEPVEQEYKVHNESTQQDGNIENDKAPVVACKNETDLVHEVEMNPPITRKLRIKSKRTIKEPEASASGQNGVVSQDGWRTCGDDIKPRIPMATENHIFGVLGEDDGINELGMNCHGLGKFEMEVNKSSGLSNGKMCSAVYKRSKTYKAPMSSETLEENNLRCNNLSPDLKVEYPETVNEGIRRTRSRSMKATTREQSPFVSNIKVRESEASAETSNSAERYGFCGRDQFVGEDWRSSSRMTVGLRSARNRRGSYYERDLSPLDKRKPQHFARNQSWLMLSEHEDSCRYIPQLGDEIAYLKQGHQEYLEWRRSHEVGPWRTIKGIRAVEICRVQDLEYSTLPGSGESCCKLLLEFVDPASSVFRRIFKLTLPELINFPDFLVERTRYDAAIKRNWTHRDKCQVWWRNENEEGGSWWDGRILSVKAKSPEFPDSPWERYVIQYKGDPPEQHLHSPWELHEPDSPSDHPHIDEESRDKLLLSLDKLEQTSYRNQDYYGILKLKQVTHKSDFLNRFPAPLSLEVIRIRLEKNYYRTLEAVRHDAAVMLANAESYFSKNAELTGKMRHLSDWLSTLL</sequence>
<dbReference type="InterPro" id="IPR057451">
    <property type="entry name" value="BRWD/PHIP_AD"/>
</dbReference>
<feature type="domain" description="Bromo" evidence="7">
    <location>
        <begin position="1664"/>
        <end position="1715"/>
    </location>
</feature>
<dbReference type="InterPro" id="IPR015943">
    <property type="entry name" value="WD40/YVTN_repeat-like_dom_sf"/>
</dbReference>
<dbReference type="Pfam" id="PF25437">
    <property type="entry name" value="BRWD1_N"/>
    <property type="match status" value="1"/>
</dbReference>
<dbReference type="Pfam" id="PF00400">
    <property type="entry name" value="WD40"/>
    <property type="match status" value="5"/>
</dbReference>
<dbReference type="EMBL" id="JAINDJ010000002">
    <property type="protein sequence ID" value="KAG9457899.1"/>
    <property type="molecule type" value="Genomic_DNA"/>
</dbReference>
<evidence type="ECO:0000256" key="4">
    <source>
        <dbReference type="PROSITE-ProRule" id="PRU00035"/>
    </source>
</evidence>
<dbReference type="SMART" id="SM00320">
    <property type="entry name" value="WD40"/>
    <property type="match status" value="8"/>
</dbReference>
<dbReference type="PROSITE" id="PS50082">
    <property type="entry name" value="WD_REPEATS_2"/>
    <property type="match status" value="3"/>
</dbReference>